<keyword evidence="3" id="KW-1185">Reference proteome</keyword>
<keyword evidence="1" id="KW-0472">Membrane</keyword>
<comment type="caution">
    <text evidence="2">The sequence shown here is derived from an EMBL/GenBank/DDBJ whole genome shotgun (WGS) entry which is preliminary data.</text>
</comment>
<dbReference type="EMBL" id="VXIS01000132">
    <property type="protein sequence ID" value="KAA8902461.1"/>
    <property type="molecule type" value="Genomic_DNA"/>
</dbReference>
<sequence length="197" mass="20674">MPRPAHGALGLAFLSTRGLQTVCLLVAMSLSANLISQLINANLAAPSPLVGMLSVVCFAVLYCAITLLLYWDHQLPLLPTAAIDTLFFVALMASAIVVGRPLSYLSCTAAAPAPTVVADGNVYTITGRLLRERAAYAAPVDYAQWVSAGEPGACMQVKAVWGFGIALTIMFVFSAALVGFIWRSMRGGGRAAKSEPA</sequence>
<gene>
    <name evidence="2" type="ORF">FN846DRAFT_780545</name>
</gene>
<evidence type="ECO:0000313" key="2">
    <source>
        <dbReference type="EMBL" id="KAA8902461.1"/>
    </source>
</evidence>
<keyword evidence="1" id="KW-1133">Transmembrane helix</keyword>
<protein>
    <recommendedName>
        <fullName evidence="4">MARVEL domain-containing protein</fullName>
    </recommendedName>
</protein>
<evidence type="ECO:0000256" key="1">
    <source>
        <dbReference type="SAM" id="Phobius"/>
    </source>
</evidence>
<dbReference type="Proteomes" id="UP000326924">
    <property type="component" value="Unassembled WGS sequence"/>
</dbReference>
<name>A0A5J5ET93_9PEZI</name>
<accession>A0A5J5ET93</accession>
<organism evidence="2 3">
    <name type="scientific">Sphaerosporella brunnea</name>
    <dbReference type="NCBI Taxonomy" id="1250544"/>
    <lineage>
        <taxon>Eukaryota</taxon>
        <taxon>Fungi</taxon>
        <taxon>Dikarya</taxon>
        <taxon>Ascomycota</taxon>
        <taxon>Pezizomycotina</taxon>
        <taxon>Pezizomycetes</taxon>
        <taxon>Pezizales</taxon>
        <taxon>Pyronemataceae</taxon>
        <taxon>Sphaerosporella</taxon>
    </lineage>
</organism>
<keyword evidence="1" id="KW-0812">Transmembrane</keyword>
<reference evidence="2 3" key="1">
    <citation type="submission" date="2019-09" db="EMBL/GenBank/DDBJ databases">
        <title>Draft genome of the ectomycorrhizal ascomycete Sphaerosporella brunnea.</title>
        <authorList>
            <consortium name="DOE Joint Genome Institute"/>
            <person name="Benucci G.M."/>
            <person name="Marozzi G."/>
            <person name="Antonielli L."/>
            <person name="Sanchez S."/>
            <person name="Marco P."/>
            <person name="Wang X."/>
            <person name="Falini L.B."/>
            <person name="Barry K."/>
            <person name="Haridas S."/>
            <person name="Lipzen A."/>
            <person name="Labutti K."/>
            <person name="Grigoriev I.V."/>
            <person name="Murat C."/>
            <person name="Martin F."/>
            <person name="Albertini E."/>
            <person name="Donnini D."/>
            <person name="Bonito G."/>
        </authorList>
    </citation>
    <scope>NUCLEOTIDE SEQUENCE [LARGE SCALE GENOMIC DNA]</scope>
    <source>
        <strain evidence="2 3">Sb_GMNB300</strain>
    </source>
</reference>
<feature type="transmembrane region" description="Helical" evidence="1">
    <location>
        <begin position="159"/>
        <end position="182"/>
    </location>
</feature>
<dbReference type="AlphaFoldDB" id="A0A5J5ET93"/>
<dbReference type="InParanoid" id="A0A5J5ET93"/>
<feature type="transmembrane region" description="Helical" evidence="1">
    <location>
        <begin position="47"/>
        <end position="70"/>
    </location>
</feature>
<feature type="transmembrane region" description="Helical" evidence="1">
    <location>
        <begin position="77"/>
        <end position="98"/>
    </location>
</feature>
<evidence type="ECO:0008006" key="4">
    <source>
        <dbReference type="Google" id="ProtNLM"/>
    </source>
</evidence>
<proteinExistence type="predicted"/>
<dbReference type="OrthoDB" id="5366688at2759"/>
<evidence type="ECO:0000313" key="3">
    <source>
        <dbReference type="Proteomes" id="UP000326924"/>
    </source>
</evidence>